<proteinExistence type="predicted"/>
<keyword evidence="3" id="KW-1185">Reference proteome</keyword>
<gene>
    <name evidence="2" type="ORF">DFH07DRAFT_939925</name>
</gene>
<sequence>MSLASLSEDLILLILYELLLADITSVRQAVNDLLDADTPPGSFSAQSVATRLGIQWKTGNLNPILDWRLYLPQLITWLRLVKTGKLEVQYSGVVLALGLGAESLAVHVIALRHILAYDIPRPPGVSDIPGRRISPILSDCQLYSERSAPDNDLERHSYHNPKEYTLPSTAGDFISYLKRLETPTIWEVAVCNSESESLTHIPPLRLIVLAPAGVEMRVVGHDLSTGSVAYQTFSLAKQLQYPNLEPPCVTAQPSDVEMARIAWEDDEPDQPALWALPVVDFDDVLGLTIVGNCFEELAIYDHIGRPATYTCSVEPDHSVISGWSQDNLRLNEFWTTDWAWNWDMWAGVTPDFAWKLEHAYGFPGPVMGPQAYANDDVHDCQSVWVTSSL</sequence>
<accession>A0AAD7JD37</accession>
<reference evidence="2" key="1">
    <citation type="submission" date="2023-03" db="EMBL/GenBank/DDBJ databases">
        <title>Massive genome expansion in bonnet fungi (Mycena s.s.) driven by repeated elements and novel gene families across ecological guilds.</title>
        <authorList>
            <consortium name="Lawrence Berkeley National Laboratory"/>
            <person name="Harder C.B."/>
            <person name="Miyauchi S."/>
            <person name="Viragh M."/>
            <person name="Kuo A."/>
            <person name="Thoen E."/>
            <person name="Andreopoulos B."/>
            <person name="Lu D."/>
            <person name="Skrede I."/>
            <person name="Drula E."/>
            <person name="Henrissat B."/>
            <person name="Morin E."/>
            <person name="Kohler A."/>
            <person name="Barry K."/>
            <person name="LaButti K."/>
            <person name="Morin E."/>
            <person name="Salamov A."/>
            <person name="Lipzen A."/>
            <person name="Mereny Z."/>
            <person name="Hegedus B."/>
            <person name="Baldrian P."/>
            <person name="Stursova M."/>
            <person name="Weitz H."/>
            <person name="Taylor A."/>
            <person name="Grigoriev I.V."/>
            <person name="Nagy L.G."/>
            <person name="Martin F."/>
            <person name="Kauserud H."/>
        </authorList>
    </citation>
    <scope>NUCLEOTIDE SEQUENCE</scope>
    <source>
        <strain evidence="2">CBHHK188m</strain>
    </source>
</reference>
<feature type="signal peptide" evidence="1">
    <location>
        <begin position="1"/>
        <end position="21"/>
    </location>
</feature>
<evidence type="ECO:0008006" key="4">
    <source>
        <dbReference type="Google" id="ProtNLM"/>
    </source>
</evidence>
<comment type="caution">
    <text evidence="2">The sequence shown here is derived from an EMBL/GenBank/DDBJ whole genome shotgun (WGS) entry which is preliminary data.</text>
</comment>
<evidence type="ECO:0000256" key="1">
    <source>
        <dbReference type="SAM" id="SignalP"/>
    </source>
</evidence>
<protein>
    <recommendedName>
        <fullName evidence="4">F-box domain-containing protein</fullName>
    </recommendedName>
</protein>
<evidence type="ECO:0000313" key="3">
    <source>
        <dbReference type="Proteomes" id="UP001215280"/>
    </source>
</evidence>
<keyword evidence="1" id="KW-0732">Signal</keyword>
<name>A0AAD7JD37_9AGAR</name>
<evidence type="ECO:0000313" key="2">
    <source>
        <dbReference type="EMBL" id="KAJ7760700.1"/>
    </source>
</evidence>
<organism evidence="2 3">
    <name type="scientific">Mycena maculata</name>
    <dbReference type="NCBI Taxonomy" id="230809"/>
    <lineage>
        <taxon>Eukaryota</taxon>
        <taxon>Fungi</taxon>
        <taxon>Dikarya</taxon>
        <taxon>Basidiomycota</taxon>
        <taxon>Agaricomycotina</taxon>
        <taxon>Agaricomycetes</taxon>
        <taxon>Agaricomycetidae</taxon>
        <taxon>Agaricales</taxon>
        <taxon>Marasmiineae</taxon>
        <taxon>Mycenaceae</taxon>
        <taxon>Mycena</taxon>
    </lineage>
</organism>
<dbReference type="EMBL" id="JARJLG010000048">
    <property type="protein sequence ID" value="KAJ7760700.1"/>
    <property type="molecule type" value="Genomic_DNA"/>
</dbReference>
<dbReference type="Proteomes" id="UP001215280">
    <property type="component" value="Unassembled WGS sequence"/>
</dbReference>
<dbReference type="AlphaFoldDB" id="A0AAD7JD37"/>
<feature type="chain" id="PRO_5041921167" description="F-box domain-containing protein" evidence="1">
    <location>
        <begin position="22"/>
        <end position="389"/>
    </location>
</feature>